<dbReference type="GO" id="GO:0008237">
    <property type="term" value="F:metallopeptidase activity"/>
    <property type="evidence" value="ECO:0007669"/>
    <property type="project" value="InterPro"/>
</dbReference>
<evidence type="ECO:0000256" key="1">
    <source>
        <dbReference type="SAM" id="MobiDB-lite"/>
    </source>
</evidence>
<keyword evidence="4" id="KW-0378">Hydrolase</keyword>
<dbReference type="InterPro" id="IPR014782">
    <property type="entry name" value="Peptidase_M1_dom"/>
</dbReference>
<keyword evidence="2" id="KW-0472">Membrane</keyword>
<feature type="region of interest" description="Disordered" evidence="1">
    <location>
        <begin position="269"/>
        <end position="293"/>
    </location>
</feature>
<evidence type="ECO:0000259" key="3">
    <source>
        <dbReference type="Pfam" id="PF01433"/>
    </source>
</evidence>
<feature type="transmembrane region" description="Helical" evidence="2">
    <location>
        <begin position="101"/>
        <end position="126"/>
    </location>
</feature>
<protein>
    <submittedName>
        <fullName evidence="4">Aminopeptidase N/ABC-type transport system involved in multi-copper enzyme maturation permease subunit</fullName>
    </submittedName>
</protein>
<reference evidence="4 5" key="1">
    <citation type="submission" date="2020-08" db="EMBL/GenBank/DDBJ databases">
        <title>Functional genomics of gut bacteria from endangered species of beetles.</title>
        <authorList>
            <person name="Carlos-Shanley C."/>
        </authorList>
    </citation>
    <scope>NUCLEOTIDE SEQUENCE [LARGE SCALE GENOMIC DNA]</scope>
    <source>
        <strain evidence="4 5">S00239</strain>
    </source>
</reference>
<feature type="transmembrane region" description="Helical" evidence="2">
    <location>
        <begin position="560"/>
        <end position="582"/>
    </location>
</feature>
<dbReference type="PANTHER" id="PTHR43471">
    <property type="entry name" value="ABC TRANSPORTER PERMEASE"/>
    <property type="match status" value="1"/>
</dbReference>
<name>A0A840LGX6_9BURK</name>
<dbReference type="InterPro" id="IPR027268">
    <property type="entry name" value="Peptidase_M4/M1_CTD_sf"/>
</dbReference>
<accession>A0A840LGX6</accession>
<keyword evidence="5" id="KW-1185">Reference proteome</keyword>
<dbReference type="GO" id="GO:0004177">
    <property type="term" value="F:aminopeptidase activity"/>
    <property type="evidence" value="ECO:0007669"/>
    <property type="project" value="UniProtKB-KW"/>
</dbReference>
<gene>
    <name evidence="4" type="ORF">HNP55_003071</name>
</gene>
<evidence type="ECO:0000313" key="4">
    <source>
        <dbReference type="EMBL" id="MBB4844527.1"/>
    </source>
</evidence>
<feature type="domain" description="Peptidase M1 membrane alanine aminopeptidase" evidence="3">
    <location>
        <begin position="873"/>
        <end position="1069"/>
    </location>
</feature>
<dbReference type="GO" id="GO:0008270">
    <property type="term" value="F:zinc ion binding"/>
    <property type="evidence" value="ECO:0007669"/>
    <property type="project" value="InterPro"/>
</dbReference>
<evidence type="ECO:0000256" key="2">
    <source>
        <dbReference type="SAM" id="Phobius"/>
    </source>
</evidence>
<feature type="transmembrane region" description="Helical" evidence="2">
    <location>
        <begin position="317"/>
        <end position="338"/>
    </location>
</feature>
<feature type="transmembrane region" description="Helical" evidence="2">
    <location>
        <begin position="146"/>
        <end position="169"/>
    </location>
</feature>
<dbReference type="Gene3D" id="1.10.390.10">
    <property type="entry name" value="Neutral Protease Domain 2"/>
    <property type="match status" value="1"/>
</dbReference>
<feature type="transmembrane region" description="Helical" evidence="2">
    <location>
        <begin position="244"/>
        <end position="261"/>
    </location>
</feature>
<feature type="transmembrane region" description="Helical" evidence="2">
    <location>
        <begin position="438"/>
        <end position="461"/>
    </location>
</feature>
<sequence>MLRKIAAFEARYQLRSPLFVLSFLIFFLLTFGAVTSPNIQIGGPRGSTHLNAPYALLQTMATMHVMAIFIVTAFVANVVLRDEESGFAPLLRATRIRKFDYLLGRFIGAMAVAFLVTLAVPLAFAIGSLMPWQDAEQIGPLVLSHYLYASLVMGLPTLLVLGAGFFALATVTRSMMWSYVGTVAFLVLFGASRALLRDPAFNTLAALSDPFGIGALGQATKYWTTVERNSLLPPLQGLLLQNRLIWLAAAAALFALAYRLFSFEPKRTRSHPKKAKTTNEPPPQLKPLAAPKRGRGTGLAQFLALARFDMAFVFRSPAFFVLLAIGLFNALASLLISATERGVSYFPVTRSVVTVLEGGFSFILVLIAVYYAGELVWRDRERRMHEIVDASAAPNWAFLAPKVLAISGVLLGCYLVASAAGMALQLAKGYFDLQPLGYLLWLVLPGLIAALLLAILSVFVQALSPHKYVGWALMLVFTVATMVMATLGFEDKLYTFGEAPAVPLSDMNAMGRFWIGRAWLQAYWLAFGAVLLALTHLLWRRGAETRLRPRLQALRHRLRGRAGLLLGASSLAWLGCGAWVFYNTHVLNEYEPAPAAEQRQADYEKTLLPYAELPQPTIAELELQVDLFPRQTRAETQGSYVLENRSGQPISQVHIAWMRGLQMQALELDGARLEQDLKRFDYRIYRLATPMQPGERRSLRFRTLLEEKGFVNDRPLTQIVANGSFVNHAMLTPGLGVQRRYFLDDRAKRRKYGLPPEQRVAKLEDESARAHNYLRRDSDWVSAHITLTTDADQTPVAPGRIISDRISGSGPGARRTLETRSEAPVANFFSLQSARYQIQQENWVSPQGKPVALQVFYHPPHAHNVGRMLAAMKASLEVYSRAFGPYQFSHARILEFPAYERFAQAFSGTMPYSEAIGFIQDFKDEDSEEKVDLVTMVTAHEIAHQWWAHQINGANKQGMTLLSETFAQYSALLVMEKLYGRAQIRKFLKYELDSYLRSRASELVEELPLARVENQPYIHYRKGAVAMYALKEAVGEDVVNRALRKLLAEFAFKPAPYADSRDFLRLLRAEAGPQHEQLIADLFERITLYDIKASQAWAQKRADGRFEVGFTVEAKKFYADGKGHETEVPLQSEALDIGAFSAEPGKKGFSQAAVLRMERQALKTGRQEIRLLLDRAPAFVGADPYNLVLDRNSDDNLVKVELR</sequence>
<comment type="caution">
    <text evidence="4">The sequence shown here is derived from an EMBL/GenBank/DDBJ whole genome shotgun (WGS) entry which is preliminary data.</text>
</comment>
<feature type="transmembrane region" description="Helical" evidence="2">
    <location>
        <begin position="468"/>
        <end position="489"/>
    </location>
</feature>
<organism evidence="4 5">
    <name type="scientific">Roseateles oligotrophus</name>
    <dbReference type="NCBI Taxonomy" id="1769250"/>
    <lineage>
        <taxon>Bacteria</taxon>
        <taxon>Pseudomonadati</taxon>
        <taxon>Pseudomonadota</taxon>
        <taxon>Betaproteobacteria</taxon>
        <taxon>Burkholderiales</taxon>
        <taxon>Sphaerotilaceae</taxon>
        <taxon>Roseateles</taxon>
    </lineage>
</organism>
<dbReference type="EMBL" id="JACHLP010000006">
    <property type="protein sequence ID" value="MBB4844527.1"/>
    <property type="molecule type" value="Genomic_DNA"/>
</dbReference>
<keyword evidence="2" id="KW-0812">Transmembrane</keyword>
<feature type="transmembrane region" description="Helical" evidence="2">
    <location>
        <begin position="176"/>
        <end position="196"/>
    </location>
</feature>
<dbReference type="Proteomes" id="UP000562027">
    <property type="component" value="Unassembled WGS sequence"/>
</dbReference>
<dbReference type="AlphaFoldDB" id="A0A840LGX6"/>
<feature type="transmembrane region" description="Helical" evidence="2">
    <location>
        <begin position="54"/>
        <end position="80"/>
    </location>
</feature>
<feature type="transmembrane region" description="Helical" evidence="2">
    <location>
        <begin position="12"/>
        <end position="34"/>
    </location>
</feature>
<dbReference type="SUPFAM" id="SSF55486">
    <property type="entry name" value="Metalloproteases ('zincins'), catalytic domain"/>
    <property type="match status" value="1"/>
</dbReference>
<proteinExistence type="predicted"/>
<feature type="transmembrane region" description="Helical" evidence="2">
    <location>
        <begin position="403"/>
        <end position="426"/>
    </location>
</feature>
<dbReference type="RefSeq" id="WP_184301062.1">
    <property type="nucleotide sequence ID" value="NZ_JACHLP010000006.1"/>
</dbReference>
<keyword evidence="4" id="KW-0645">Protease</keyword>
<dbReference type="Pfam" id="PF01433">
    <property type="entry name" value="Peptidase_M1"/>
    <property type="match status" value="1"/>
</dbReference>
<feature type="transmembrane region" description="Helical" evidence="2">
    <location>
        <begin position="518"/>
        <end position="539"/>
    </location>
</feature>
<keyword evidence="4" id="KW-0031">Aminopeptidase</keyword>
<evidence type="ECO:0000313" key="5">
    <source>
        <dbReference type="Proteomes" id="UP000562027"/>
    </source>
</evidence>
<feature type="transmembrane region" description="Helical" evidence="2">
    <location>
        <begin position="358"/>
        <end position="377"/>
    </location>
</feature>
<keyword evidence="2" id="KW-1133">Transmembrane helix</keyword>